<protein>
    <submittedName>
        <fullName evidence="2">Uncharacterized protein</fullName>
    </submittedName>
</protein>
<keyword evidence="3" id="KW-1185">Reference proteome</keyword>
<evidence type="ECO:0000256" key="1">
    <source>
        <dbReference type="SAM" id="MobiDB-lite"/>
    </source>
</evidence>
<sequence length="139" mass="15209">MGRGGNTEWKTGRAPHRARAAAGAPAEGAHGERARAARRAALHSERRTRATRAVGGSAMAGRAKRPRAPMRRVRRHGCARACPWQRLGLLVGATGRKVLRGYLIKRAKQTGAKRRRRRAEGGRSLARPLAADLKRAKVW</sequence>
<accession>A0A2V0PKP5</accession>
<reference evidence="2 3" key="1">
    <citation type="journal article" date="2018" name="Sci. Rep.">
        <title>Raphidocelis subcapitata (=Pseudokirchneriella subcapitata) provides an insight into genome evolution and environmental adaptations in the Sphaeropleales.</title>
        <authorList>
            <person name="Suzuki S."/>
            <person name="Yamaguchi H."/>
            <person name="Nakajima N."/>
            <person name="Kawachi M."/>
        </authorList>
    </citation>
    <scope>NUCLEOTIDE SEQUENCE [LARGE SCALE GENOMIC DNA]</scope>
    <source>
        <strain evidence="2 3">NIES-35</strain>
    </source>
</reference>
<gene>
    <name evidence="2" type="ORF">Rsub_12731</name>
</gene>
<feature type="region of interest" description="Disordered" evidence="1">
    <location>
        <begin position="1"/>
        <end position="76"/>
    </location>
</feature>
<proteinExistence type="predicted"/>
<dbReference type="AlphaFoldDB" id="A0A2V0PKP5"/>
<comment type="caution">
    <text evidence="2">The sequence shown here is derived from an EMBL/GenBank/DDBJ whole genome shotgun (WGS) entry which is preliminary data.</text>
</comment>
<dbReference type="EMBL" id="BDRX01000194">
    <property type="protein sequence ID" value="GBG00120.1"/>
    <property type="molecule type" value="Genomic_DNA"/>
</dbReference>
<name>A0A2V0PKP5_9CHLO</name>
<organism evidence="2 3">
    <name type="scientific">Raphidocelis subcapitata</name>
    <dbReference type="NCBI Taxonomy" id="307507"/>
    <lineage>
        <taxon>Eukaryota</taxon>
        <taxon>Viridiplantae</taxon>
        <taxon>Chlorophyta</taxon>
        <taxon>core chlorophytes</taxon>
        <taxon>Chlorophyceae</taxon>
        <taxon>CS clade</taxon>
        <taxon>Sphaeropleales</taxon>
        <taxon>Selenastraceae</taxon>
        <taxon>Raphidocelis</taxon>
    </lineage>
</organism>
<feature type="compositionally biased region" description="Basic residues" evidence="1">
    <location>
        <begin position="62"/>
        <end position="76"/>
    </location>
</feature>
<evidence type="ECO:0000313" key="3">
    <source>
        <dbReference type="Proteomes" id="UP000247498"/>
    </source>
</evidence>
<dbReference type="InParanoid" id="A0A2V0PKP5"/>
<evidence type="ECO:0000313" key="2">
    <source>
        <dbReference type="EMBL" id="GBG00120.1"/>
    </source>
</evidence>
<dbReference type="Proteomes" id="UP000247498">
    <property type="component" value="Unassembled WGS sequence"/>
</dbReference>